<evidence type="ECO:0000313" key="3">
    <source>
        <dbReference type="Proteomes" id="UP000198282"/>
    </source>
</evidence>
<reference evidence="2 3" key="1">
    <citation type="submission" date="2017-06" db="EMBL/GenBank/DDBJ databases">
        <authorList>
            <person name="Kim H.J."/>
            <person name="Triplett B.A."/>
        </authorList>
    </citation>
    <scope>NUCLEOTIDE SEQUENCE [LARGE SCALE GENOMIC DNA]</scope>
    <source>
        <strain evidence="2 3">CGMCC 4.2132</strain>
    </source>
</reference>
<sequence length="97" mass="10410">MVKHVLAAGTLVASSLIVALTMSAQPAGASVVTQETTAASVLLNGGRTYHDPYDPTYPWGGGPYLHRNYDGSGYHVHPGNRWGGGYYNNYGYFGHIH</sequence>
<gene>
    <name evidence="2" type="ORF">SAMN05216276_1010137</name>
</gene>
<name>A0A239F0X6_9ACTN</name>
<feature type="chain" id="PRO_5012986428" evidence="1">
    <location>
        <begin position="30"/>
        <end position="97"/>
    </location>
</feature>
<dbReference type="AlphaFoldDB" id="A0A239F0X6"/>
<keyword evidence="1" id="KW-0732">Signal</keyword>
<evidence type="ECO:0000313" key="2">
    <source>
        <dbReference type="EMBL" id="SNS49812.1"/>
    </source>
</evidence>
<accession>A0A239F0X6</accession>
<dbReference type="EMBL" id="FZOD01000010">
    <property type="protein sequence ID" value="SNS49812.1"/>
    <property type="molecule type" value="Genomic_DNA"/>
</dbReference>
<evidence type="ECO:0000256" key="1">
    <source>
        <dbReference type="SAM" id="SignalP"/>
    </source>
</evidence>
<dbReference type="Proteomes" id="UP000198282">
    <property type="component" value="Unassembled WGS sequence"/>
</dbReference>
<keyword evidence="3" id="KW-1185">Reference proteome</keyword>
<feature type="signal peptide" evidence="1">
    <location>
        <begin position="1"/>
        <end position="29"/>
    </location>
</feature>
<dbReference type="RefSeq" id="WP_143653206.1">
    <property type="nucleotide sequence ID" value="NZ_FZOD01000010.1"/>
</dbReference>
<organism evidence="2 3">
    <name type="scientific">Streptosporangium subroseum</name>
    <dbReference type="NCBI Taxonomy" id="106412"/>
    <lineage>
        <taxon>Bacteria</taxon>
        <taxon>Bacillati</taxon>
        <taxon>Actinomycetota</taxon>
        <taxon>Actinomycetes</taxon>
        <taxon>Streptosporangiales</taxon>
        <taxon>Streptosporangiaceae</taxon>
        <taxon>Streptosporangium</taxon>
    </lineage>
</organism>
<protein>
    <submittedName>
        <fullName evidence="2">Uncharacterized protein</fullName>
    </submittedName>
</protein>
<proteinExistence type="predicted"/>